<protein>
    <submittedName>
        <fullName evidence="2">Uncharacterized protein</fullName>
    </submittedName>
</protein>
<dbReference type="HOGENOM" id="CLU_2494890_0_0_3"/>
<evidence type="ECO:0000313" key="2">
    <source>
        <dbReference type="EMBL" id="AFY85285.1"/>
    </source>
</evidence>
<keyword evidence="3" id="KW-1185">Reference proteome</keyword>
<dbReference type="InParanoid" id="K9TRY4"/>
<evidence type="ECO:0000256" key="1">
    <source>
        <dbReference type="SAM" id="MobiDB-lite"/>
    </source>
</evidence>
<gene>
    <name evidence="2" type="ORF">Oscil6304_5816</name>
</gene>
<dbReference type="Proteomes" id="UP000010367">
    <property type="component" value="Chromosome"/>
</dbReference>
<feature type="region of interest" description="Disordered" evidence="1">
    <location>
        <begin position="1"/>
        <end position="24"/>
    </location>
</feature>
<dbReference type="AlphaFoldDB" id="K9TRY4"/>
<name>K9TRY4_9CYAN</name>
<reference evidence="2 3" key="1">
    <citation type="submission" date="2012-06" db="EMBL/GenBank/DDBJ databases">
        <title>Finished chromosome of genome of Oscillatoria acuminata PCC 6304.</title>
        <authorList>
            <consortium name="US DOE Joint Genome Institute"/>
            <person name="Gugger M."/>
            <person name="Coursin T."/>
            <person name="Rippka R."/>
            <person name="Tandeau De Marsac N."/>
            <person name="Huntemann M."/>
            <person name="Wei C.-L."/>
            <person name="Han J."/>
            <person name="Detter J.C."/>
            <person name="Han C."/>
            <person name="Tapia R."/>
            <person name="Davenport K."/>
            <person name="Daligault H."/>
            <person name="Erkkila T."/>
            <person name="Gu W."/>
            <person name="Munk A.C.C."/>
            <person name="Teshima H."/>
            <person name="Xu Y."/>
            <person name="Chain P."/>
            <person name="Chen A."/>
            <person name="Krypides N."/>
            <person name="Mavromatis K."/>
            <person name="Markowitz V."/>
            <person name="Szeto E."/>
            <person name="Ivanova N."/>
            <person name="Mikhailova N."/>
            <person name="Ovchinnikova G."/>
            <person name="Pagani I."/>
            <person name="Pati A."/>
            <person name="Goodwin L."/>
            <person name="Peters L."/>
            <person name="Pitluck S."/>
            <person name="Woyke T."/>
            <person name="Kerfeld C."/>
        </authorList>
    </citation>
    <scope>NUCLEOTIDE SEQUENCE [LARGE SCALE GENOMIC DNA]</scope>
    <source>
        <strain evidence="2 3">PCC 6304</strain>
    </source>
</reference>
<accession>K9TRY4</accession>
<dbReference type="EMBL" id="CP003607">
    <property type="protein sequence ID" value="AFY85285.1"/>
    <property type="molecule type" value="Genomic_DNA"/>
</dbReference>
<dbReference type="STRING" id="56110.Oscil6304_5816"/>
<evidence type="ECO:0000313" key="3">
    <source>
        <dbReference type="Proteomes" id="UP000010367"/>
    </source>
</evidence>
<organism evidence="2 3">
    <name type="scientific">Oscillatoria acuminata PCC 6304</name>
    <dbReference type="NCBI Taxonomy" id="56110"/>
    <lineage>
        <taxon>Bacteria</taxon>
        <taxon>Bacillati</taxon>
        <taxon>Cyanobacteriota</taxon>
        <taxon>Cyanophyceae</taxon>
        <taxon>Oscillatoriophycideae</taxon>
        <taxon>Oscillatoriales</taxon>
        <taxon>Oscillatoriaceae</taxon>
        <taxon>Oscillatoria</taxon>
    </lineage>
</organism>
<proteinExistence type="predicted"/>
<sequence>MSEPTNQNTGSEGNQGHQANVAGVNKGIQNTNMITVNDASVNYGDHNTYNISGGRTPEQRKFDRDICRQMLEEQMQLTSNTVIGRV</sequence>
<dbReference type="KEGG" id="oac:Oscil6304_5816"/>
<feature type="compositionally biased region" description="Polar residues" evidence="1">
    <location>
        <begin position="1"/>
        <end position="18"/>
    </location>
</feature>
<dbReference type="RefSeq" id="WP_015151890.1">
    <property type="nucleotide sequence ID" value="NC_019693.1"/>
</dbReference>